<evidence type="ECO:0000313" key="3">
    <source>
        <dbReference type="Proteomes" id="UP001219525"/>
    </source>
</evidence>
<evidence type="ECO:0000256" key="1">
    <source>
        <dbReference type="SAM" id="SignalP"/>
    </source>
</evidence>
<sequence>MFMFMIWRAVWTTLASVRHVCYRQTNVPTFVLCAFPLRHRKRGGWEPCRTGGGRRSGVQPAAGLVRRRRAAGGKRRVTSTSGGQQITAVTPAWCVACTGGHGVEGFEEALRAVGTNGACRRVGIHAWQEGSRAVAGTAGSQIDTGVGAAAVMEPFVEGRIVR</sequence>
<accession>A0AAD6Y318</accession>
<dbReference type="EMBL" id="JARJCW010000081">
    <property type="protein sequence ID" value="KAJ7196762.1"/>
    <property type="molecule type" value="Genomic_DNA"/>
</dbReference>
<protein>
    <recommendedName>
        <fullName evidence="4">Secreted protein</fullName>
    </recommendedName>
</protein>
<organism evidence="2 3">
    <name type="scientific">Mycena pura</name>
    <dbReference type="NCBI Taxonomy" id="153505"/>
    <lineage>
        <taxon>Eukaryota</taxon>
        <taxon>Fungi</taxon>
        <taxon>Dikarya</taxon>
        <taxon>Basidiomycota</taxon>
        <taxon>Agaricomycotina</taxon>
        <taxon>Agaricomycetes</taxon>
        <taxon>Agaricomycetidae</taxon>
        <taxon>Agaricales</taxon>
        <taxon>Marasmiineae</taxon>
        <taxon>Mycenaceae</taxon>
        <taxon>Mycena</taxon>
    </lineage>
</organism>
<feature type="chain" id="PRO_5041928301" description="Secreted protein" evidence="1">
    <location>
        <begin position="16"/>
        <end position="162"/>
    </location>
</feature>
<keyword evidence="1" id="KW-0732">Signal</keyword>
<reference evidence="2" key="1">
    <citation type="submission" date="2023-03" db="EMBL/GenBank/DDBJ databases">
        <title>Massive genome expansion in bonnet fungi (Mycena s.s.) driven by repeated elements and novel gene families across ecological guilds.</title>
        <authorList>
            <consortium name="Lawrence Berkeley National Laboratory"/>
            <person name="Harder C.B."/>
            <person name="Miyauchi S."/>
            <person name="Viragh M."/>
            <person name="Kuo A."/>
            <person name="Thoen E."/>
            <person name="Andreopoulos B."/>
            <person name="Lu D."/>
            <person name="Skrede I."/>
            <person name="Drula E."/>
            <person name="Henrissat B."/>
            <person name="Morin E."/>
            <person name="Kohler A."/>
            <person name="Barry K."/>
            <person name="LaButti K."/>
            <person name="Morin E."/>
            <person name="Salamov A."/>
            <person name="Lipzen A."/>
            <person name="Mereny Z."/>
            <person name="Hegedus B."/>
            <person name="Baldrian P."/>
            <person name="Stursova M."/>
            <person name="Weitz H."/>
            <person name="Taylor A."/>
            <person name="Grigoriev I.V."/>
            <person name="Nagy L.G."/>
            <person name="Martin F."/>
            <person name="Kauserud H."/>
        </authorList>
    </citation>
    <scope>NUCLEOTIDE SEQUENCE</scope>
    <source>
        <strain evidence="2">9144</strain>
    </source>
</reference>
<proteinExistence type="predicted"/>
<comment type="caution">
    <text evidence="2">The sequence shown here is derived from an EMBL/GenBank/DDBJ whole genome shotgun (WGS) entry which is preliminary data.</text>
</comment>
<keyword evidence="3" id="KW-1185">Reference proteome</keyword>
<evidence type="ECO:0000313" key="2">
    <source>
        <dbReference type="EMBL" id="KAJ7196762.1"/>
    </source>
</evidence>
<gene>
    <name evidence="2" type="ORF">GGX14DRAFT_402989</name>
</gene>
<evidence type="ECO:0008006" key="4">
    <source>
        <dbReference type="Google" id="ProtNLM"/>
    </source>
</evidence>
<name>A0AAD6Y318_9AGAR</name>
<dbReference type="AlphaFoldDB" id="A0AAD6Y318"/>
<feature type="signal peptide" evidence="1">
    <location>
        <begin position="1"/>
        <end position="15"/>
    </location>
</feature>
<dbReference type="Proteomes" id="UP001219525">
    <property type="component" value="Unassembled WGS sequence"/>
</dbReference>